<feature type="domain" description="C2H2-type" evidence="9">
    <location>
        <begin position="851"/>
        <end position="879"/>
    </location>
</feature>
<feature type="region of interest" description="Disordered" evidence="8">
    <location>
        <begin position="1312"/>
        <end position="1357"/>
    </location>
</feature>
<keyword evidence="4 7" id="KW-0863">Zinc-finger</keyword>
<evidence type="ECO:0000256" key="4">
    <source>
        <dbReference type="ARBA" id="ARBA00022771"/>
    </source>
</evidence>
<dbReference type="STRING" id="121845.A0A3Q0ITP0"/>
<dbReference type="SMART" id="SM00355">
    <property type="entry name" value="ZnF_C2H2"/>
    <property type="match status" value="11"/>
</dbReference>
<feature type="compositionally biased region" description="Low complexity" evidence="8">
    <location>
        <begin position="195"/>
        <end position="213"/>
    </location>
</feature>
<keyword evidence="3" id="KW-0677">Repeat</keyword>
<dbReference type="GO" id="GO:0005634">
    <property type="term" value="C:nucleus"/>
    <property type="evidence" value="ECO:0007669"/>
    <property type="project" value="UniProtKB-SubCell"/>
</dbReference>
<feature type="region of interest" description="Disordered" evidence="8">
    <location>
        <begin position="732"/>
        <end position="751"/>
    </location>
</feature>
<dbReference type="KEGG" id="dci:103509506"/>
<feature type="domain" description="C2H2-type" evidence="9">
    <location>
        <begin position="567"/>
        <end position="590"/>
    </location>
</feature>
<dbReference type="GO" id="GO:0008270">
    <property type="term" value="F:zinc ion binding"/>
    <property type="evidence" value="ECO:0007669"/>
    <property type="project" value="UniProtKB-KW"/>
</dbReference>
<dbReference type="RefSeq" id="XP_026679624.1">
    <property type="nucleotide sequence ID" value="XM_026823823.1"/>
</dbReference>
<feature type="compositionally biased region" description="Polar residues" evidence="8">
    <location>
        <begin position="79"/>
        <end position="99"/>
    </location>
</feature>
<evidence type="ECO:0000256" key="8">
    <source>
        <dbReference type="SAM" id="MobiDB-lite"/>
    </source>
</evidence>
<evidence type="ECO:0000256" key="5">
    <source>
        <dbReference type="ARBA" id="ARBA00022833"/>
    </source>
</evidence>
<dbReference type="InterPro" id="IPR013087">
    <property type="entry name" value="Znf_C2H2_type"/>
</dbReference>
<name>A0A3Q0ITP0_DIACI</name>
<dbReference type="InterPro" id="IPR050888">
    <property type="entry name" value="ZnF_C2H2-type_TF"/>
</dbReference>
<proteinExistence type="predicted"/>
<evidence type="ECO:0000256" key="1">
    <source>
        <dbReference type="ARBA" id="ARBA00004123"/>
    </source>
</evidence>
<evidence type="ECO:0000256" key="6">
    <source>
        <dbReference type="ARBA" id="ARBA00023242"/>
    </source>
</evidence>
<dbReference type="Gene3D" id="3.30.160.60">
    <property type="entry name" value="Classic Zinc Finger"/>
    <property type="match status" value="2"/>
</dbReference>
<dbReference type="GeneID" id="103509506"/>
<evidence type="ECO:0000313" key="11">
    <source>
        <dbReference type="RefSeq" id="XP_026679624.1"/>
    </source>
</evidence>
<feature type="compositionally biased region" description="Low complexity" evidence="8">
    <location>
        <begin position="1039"/>
        <end position="1052"/>
    </location>
</feature>
<organism evidence="10 11">
    <name type="scientific">Diaphorina citri</name>
    <name type="common">Asian citrus psyllid</name>
    <dbReference type="NCBI Taxonomy" id="121845"/>
    <lineage>
        <taxon>Eukaryota</taxon>
        <taxon>Metazoa</taxon>
        <taxon>Ecdysozoa</taxon>
        <taxon>Arthropoda</taxon>
        <taxon>Hexapoda</taxon>
        <taxon>Insecta</taxon>
        <taxon>Pterygota</taxon>
        <taxon>Neoptera</taxon>
        <taxon>Paraneoptera</taxon>
        <taxon>Hemiptera</taxon>
        <taxon>Sternorrhyncha</taxon>
        <taxon>Psylloidea</taxon>
        <taxon>Psyllidae</taxon>
        <taxon>Diaphorininae</taxon>
        <taxon>Diaphorina</taxon>
    </lineage>
</organism>
<evidence type="ECO:0000259" key="9">
    <source>
        <dbReference type="PROSITE" id="PS50157"/>
    </source>
</evidence>
<feature type="region of interest" description="Disordered" evidence="8">
    <location>
        <begin position="1034"/>
        <end position="1060"/>
    </location>
</feature>
<feature type="region of interest" description="Disordered" evidence="8">
    <location>
        <begin position="648"/>
        <end position="720"/>
    </location>
</feature>
<feature type="compositionally biased region" description="Basic and acidic residues" evidence="8">
    <location>
        <begin position="701"/>
        <end position="716"/>
    </location>
</feature>
<dbReference type="PANTHER" id="PTHR24406">
    <property type="entry name" value="TRANSCRIPTIONAL REPRESSOR CTCFL-RELATED"/>
    <property type="match status" value="1"/>
</dbReference>
<dbReference type="PROSITE" id="PS00028">
    <property type="entry name" value="ZINC_FINGER_C2H2_1"/>
    <property type="match status" value="7"/>
</dbReference>
<evidence type="ECO:0000256" key="2">
    <source>
        <dbReference type="ARBA" id="ARBA00022723"/>
    </source>
</evidence>
<keyword evidence="6" id="KW-0539">Nucleus</keyword>
<dbReference type="Proteomes" id="UP000079169">
    <property type="component" value="Unplaced"/>
</dbReference>
<feature type="compositionally biased region" description="Low complexity" evidence="8">
    <location>
        <begin position="658"/>
        <end position="668"/>
    </location>
</feature>
<evidence type="ECO:0000256" key="3">
    <source>
        <dbReference type="ARBA" id="ARBA00022737"/>
    </source>
</evidence>
<dbReference type="PaxDb" id="121845-A0A3Q0ITP0"/>
<feature type="compositionally biased region" description="Acidic residues" evidence="8">
    <location>
        <begin position="182"/>
        <end position="194"/>
    </location>
</feature>
<feature type="domain" description="C2H2-type" evidence="9">
    <location>
        <begin position="236"/>
        <end position="264"/>
    </location>
</feature>
<reference evidence="11" key="1">
    <citation type="submission" date="2025-08" db="UniProtKB">
        <authorList>
            <consortium name="RefSeq"/>
        </authorList>
    </citation>
    <scope>IDENTIFICATION</scope>
</reference>
<keyword evidence="5" id="KW-0862">Zinc</keyword>
<protein>
    <submittedName>
        <fullName evidence="11">Uncharacterized protein LOC103509506</fullName>
    </submittedName>
</protein>
<feature type="region of interest" description="Disordered" evidence="8">
    <location>
        <begin position="1073"/>
        <end position="1121"/>
    </location>
</feature>
<comment type="subcellular location">
    <subcellularLocation>
        <location evidence="1">Nucleus</location>
    </subcellularLocation>
</comment>
<feature type="region of interest" description="Disordered" evidence="8">
    <location>
        <begin position="152"/>
        <end position="224"/>
    </location>
</feature>
<keyword evidence="2" id="KW-0479">Metal-binding</keyword>
<evidence type="ECO:0000313" key="10">
    <source>
        <dbReference type="Proteomes" id="UP000079169"/>
    </source>
</evidence>
<dbReference type="PROSITE" id="PS50157">
    <property type="entry name" value="ZINC_FINGER_C2H2_2"/>
    <property type="match status" value="3"/>
</dbReference>
<keyword evidence="10" id="KW-1185">Reference proteome</keyword>
<evidence type="ECO:0000256" key="7">
    <source>
        <dbReference type="PROSITE-ProRule" id="PRU00042"/>
    </source>
</evidence>
<feature type="compositionally biased region" description="Polar residues" evidence="8">
    <location>
        <begin position="675"/>
        <end position="687"/>
    </location>
</feature>
<accession>A0A3Q0ITP0</accession>
<feature type="region of interest" description="Disordered" evidence="8">
    <location>
        <begin position="74"/>
        <end position="99"/>
    </location>
</feature>
<sequence length="1442" mass="161731">MAQSVEPGVMMNMNELLPLPSPNLPIPSGFTSSLPETLATVPNEEEAEFEPLSGLLGSSLLTLFNSSPNVLSDHRNDSTHLPSSLITSQTERSSSPIFAQDCPTSQRLAMALPIPSKSIKSTNILQHALEDVSVVPSYHTLTCLPDSGVSSSLTSLTSPRGSSNSSPSSSSGFSSASTDELMQIEDDDDDDDAFESSVVRSEESFSSLTSSKSNSDEEIPSDSKSLSDINIDNIVLSCLFCDKIFASIKSTRAHMLKTHPSKRRHWECVFCKTNFKNCDLLLNHLCSNHSDIYFGCISCKVRFDTKAFMDTHFQNKHNSENATNLSKVSESKSKDDIMHQLKCIPYYTNQNVICNSLSRKIKLIVYDKLNFSNKKYNEKQVTNKSVQVSEDDISQECHPDSLALNCTGSILKRKLTEDHPELSDGNINHKKLKKDSKEFHKIVNEENNFQSKLPVSSPYTSCVDPMKEVVVEKSFGEVEEFLSDLSDADKYLMKTEAKLEFQANNHAKMLCLFCNYVSYTLKASKAHIGRIHKVKRGGKYCCYCNTKFRTLDLLFNHLCSEHVDMYFACALCKERFDSKASLLIHFQNKHDSVDINTETVNKDLNRNLNDFDKELFMFELKCLPNYPYKAICLPDCTICQHERGGKQNEHTAIPLGTSSKLPEKSSSSEVEKYSTNGDMQVSNTTAGNPLCGEESQSSLKSHHEIESTFNEPKQDETTGTSLNELDLSSMSELSNPADQMDSSSNQCESTESKISGLNLNGSVISFNSEISHLACEEVIGFVPPSKLDAFYKERICLYCERTFHNPKAYRVHLYRSHKAKKSNRCIFCETDFKFHEDLFAHMFSSHCNVYFACNICKIRFDTKGQLDEHANNMHTQVQTKTSGDDLLQVHSVPGLGVKESDKLLQDNAISAAIESGKVPVQDSSVPTAKESDSLLQVDLAPTAKDLDNSLEDHSAKESGDLLHAHMKPNAKESVDLLKVHAASTVLEADLPVVNTPIPNSPLEFSNPGLSSQPTNSNLALDDISTLAVLNLKPREPLPSNSVSETSNSELSSQPTSKHILDDTNPLAALNLKPRETSLPCGSTTSNPGLSNEPTCSKLALEDTNTPAPNLESDEKTDETSLETYKHKQLIQYKHPEYENIAMRNYSSLDITVQLQILNRVKEFCRTNGKQHSTNLMKRPQRQQKHTGFGGKREFSGEWARAKNYFCANCGSHFVNFWDFDVHRWNAHPNVACSVYDFYVEDTPPCYFEETSWPYNRVPKSTFELPTKAVLELKACTKCGKTFMNVISFHKHLITCAQHNKVQNKAKRISWKEQDKPNKRKRRSCRGLKSILDTPPKLPPNHVFTTNSRKSPRARIRPSNGVQKRLLADKTNRRLSFYSKNVNKAELQDSKGDFMLTRSQSAISNIDEKTKELIEKFERGKYNHNNAESFSRRLTKPKPKDCS</sequence>
<feature type="compositionally biased region" description="Low complexity" evidence="8">
    <location>
        <begin position="152"/>
        <end position="177"/>
    </location>
</feature>
<gene>
    <name evidence="11" type="primary">LOC103509506</name>
</gene>
<feature type="compositionally biased region" description="Polar residues" evidence="8">
    <location>
        <begin position="1079"/>
        <end position="1094"/>
    </location>
</feature>
<feature type="region of interest" description="Disordered" evidence="8">
    <location>
        <begin position="1418"/>
        <end position="1442"/>
    </location>
</feature>